<evidence type="ECO:0000313" key="1">
    <source>
        <dbReference type="EMBL" id="MBX21978.1"/>
    </source>
</evidence>
<proteinExistence type="predicted"/>
<sequence>MLVFYGQIHFQDIIKLLVCASVKPMLQTYTYQPPPAIGDLYIHKHVNFMPFFLIIM</sequence>
<accession>A0A2P2LVI9</accession>
<reference evidence="1" key="1">
    <citation type="submission" date="2018-02" db="EMBL/GenBank/DDBJ databases">
        <title>Rhizophora mucronata_Transcriptome.</title>
        <authorList>
            <person name="Meera S.P."/>
            <person name="Sreeshan A."/>
            <person name="Augustine A."/>
        </authorList>
    </citation>
    <scope>NUCLEOTIDE SEQUENCE</scope>
    <source>
        <tissue evidence="1">Leaf</tissue>
    </source>
</reference>
<organism evidence="1">
    <name type="scientific">Rhizophora mucronata</name>
    <name type="common">Asiatic mangrove</name>
    <dbReference type="NCBI Taxonomy" id="61149"/>
    <lineage>
        <taxon>Eukaryota</taxon>
        <taxon>Viridiplantae</taxon>
        <taxon>Streptophyta</taxon>
        <taxon>Embryophyta</taxon>
        <taxon>Tracheophyta</taxon>
        <taxon>Spermatophyta</taxon>
        <taxon>Magnoliopsida</taxon>
        <taxon>eudicotyledons</taxon>
        <taxon>Gunneridae</taxon>
        <taxon>Pentapetalae</taxon>
        <taxon>rosids</taxon>
        <taxon>fabids</taxon>
        <taxon>Malpighiales</taxon>
        <taxon>Rhizophoraceae</taxon>
        <taxon>Rhizophora</taxon>
    </lineage>
</organism>
<name>A0A2P2LVI9_RHIMU</name>
<protein>
    <submittedName>
        <fullName evidence="1">Uncharacterized protein</fullName>
    </submittedName>
</protein>
<dbReference type="AlphaFoldDB" id="A0A2P2LVI9"/>
<dbReference type="EMBL" id="GGEC01041494">
    <property type="protein sequence ID" value="MBX21978.1"/>
    <property type="molecule type" value="Transcribed_RNA"/>
</dbReference>